<comment type="catalytic activity">
    <reaction evidence="3 4">
        <text>N-[(R)-4-phosphopantothenoyl]-L-cysteine + H(+) = (R)-4'-phosphopantetheine + CO2</text>
        <dbReference type="Rhea" id="RHEA:16793"/>
        <dbReference type="ChEBI" id="CHEBI:15378"/>
        <dbReference type="ChEBI" id="CHEBI:16526"/>
        <dbReference type="ChEBI" id="CHEBI:59458"/>
        <dbReference type="ChEBI" id="CHEBI:61723"/>
        <dbReference type="EC" id="4.1.1.36"/>
    </reaction>
</comment>
<comment type="cofactor">
    <cofactor evidence="3">
        <name>FMN</name>
        <dbReference type="ChEBI" id="CHEBI:58210"/>
    </cofactor>
    <text evidence="3">Binds 1 FMN per subunit.</text>
</comment>
<feature type="binding site" evidence="3">
    <location>
        <position position="323"/>
    </location>
    <ligand>
        <name>CTP</name>
        <dbReference type="ChEBI" id="CHEBI:37563"/>
    </ligand>
</feature>
<sequence>MLASKRILLIIGGGIAAFKSLDLIRRLRERGAQVTPVLTRAGEEFVTPLSVSALAGQKVFRDLFDLTDEAEMGHIELSRSADLIVVAPATADLMAKMAQGHADDLASTLLLATDTPVMVAPAMNVRMWEHPATQRNIATLKSDRIHFVGPNEGDMACGEHGPGRMAEPMEIVAAVEAALADGPLAGKRVLVTSGPTHEPIDPVRYIANRSSGAQGTAIARALSALGAEVVFVTGPADVAPPEGVEVVRVETAQEMLEAVQSALPVEAAVFAAAVADWRVASASTSKMKKTKGGLPVLEFTENPDILATISQMDKGRPALVVGFAAETDDVIDNATAKRTRKGCDWIVANDVSHETGIMGGKDNDITLISQEGAEDWPRMSKEDVARRLAERIAQALT</sequence>
<dbReference type="AlphaFoldDB" id="A0A844CVK3"/>
<keyword evidence="2 3" id="KW-0456">Lyase</keyword>
<dbReference type="Gene3D" id="3.40.50.10300">
    <property type="entry name" value="CoaB-like"/>
    <property type="match status" value="1"/>
</dbReference>
<feature type="binding site" evidence="3">
    <location>
        <begin position="303"/>
        <end position="306"/>
    </location>
    <ligand>
        <name>CTP</name>
        <dbReference type="ChEBI" id="CHEBI:37563"/>
    </ligand>
</feature>
<comment type="function">
    <text evidence="4">Catalyzes two steps in the biosynthesis of coenzyme A. In the first step cysteine is conjugated to 4'-phosphopantothenate to form 4-phosphopantothenoylcysteine, in the latter compound is decarboxylated to form 4'-phosphopantotheine.</text>
</comment>
<evidence type="ECO:0000259" key="5">
    <source>
        <dbReference type="Pfam" id="PF02441"/>
    </source>
</evidence>
<comment type="catalytic activity">
    <reaction evidence="3 4">
        <text>(R)-4'-phosphopantothenate + L-cysteine + CTP = N-[(R)-4-phosphopantothenoyl]-L-cysteine + CMP + diphosphate + H(+)</text>
        <dbReference type="Rhea" id="RHEA:19397"/>
        <dbReference type="ChEBI" id="CHEBI:10986"/>
        <dbReference type="ChEBI" id="CHEBI:15378"/>
        <dbReference type="ChEBI" id="CHEBI:33019"/>
        <dbReference type="ChEBI" id="CHEBI:35235"/>
        <dbReference type="ChEBI" id="CHEBI:37563"/>
        <dbReference type="ChEBI" id="CHEBI:59458"/>
        <dbReference type="ChEBI" id="CHEBI:60377"/>
        <dbReference type="EC" id="6.3.2.5"/>
    </reaction>
</comment>
<protein>
    <recommendedName>
        <fullName evidence="3">Coenzyme A biosynthesis bifunctional protein CoaBC</fullName>
    </recommendedName>
    <alternativeName>
        <fullName evidence="3">DNA/pantothenate metabolism flavoprotein</fullName>
    </alternativeName>
    <alternativeName>
        <fullName evidence="3">Phosphopantothenoylcysteine synthetase/decarboxylase</fullName>
        <shortName evidence="3">PPCS-PPCDC</shortName>
    </alternativeName>
    <domain>
        <recommendedName>
            <fullName evidence="3">Phosphopantothenoylcysteine decarboxylase</fullName>
            <shortName evidence="3">PPC decarboxylase</shortName>
            <shortName evidence="3">PPC-DC</shortName>
            <ecNumber evidence="3">4.1.1.36</ecNumber>
        </recommendedName>
        <alternativeName>
            <fullName evidence="3">CoaC</fullName>
        </alternativeName>
    </domain>
    <domain>
        <recommendedName>
            <fullName evidence="3">Phosphopantothenate--cysteine ligase</fullName>
            <ecNumber evidence="3">6.3.2.5</ecNumber>
        </recommendedName>
        <alternativeName>
            <fullName evidence="3">CoaB</fullName>
        </alternativeName>
        <alternativeName>
            <fullName evidence="3">Phosphopantothenoylcysteine synthetase</fullName>
            <shortName evidence="3">PPC synthetase</shortName>
            <shortName evidence="3">PPC-S</shortName>
        </alternativeName>
    </domain>
</protein>
<comment type="cofactor">
    <cofactor evidence="3">
        <name>Mg(2+)</name>
        <dbReference type="ChEBI" id="CHEBI:18420"/>
    </cofactor>
</comment>
<feature type="binding site" evidence="3">
    <location>
        <position position="276"/>
    </location>
    <ligand>
        <name>CTP</name>
        <dbReference type="ChEBI" id="CHEBI:37563"/>
    </ligand>
</feature>
<keyword evidence="3 4" id="KW-0288">FMN</keyword>
<dbReference type="Proteomes" id="UP000564704">
    <property type="component" value="Unassembled WGS sequence"/>
</dbReference>
<dbReference type="GO" id="GO:0071513">
    <property type="term" value="C:phosphopantothenoylcysteine decarboxylase complex"/>
    <property type="evidence" value="ECO:0007669"/>
    <property type="project" value="TreeGrafter"/>
</dbReference>
<dbReference type="InterPro" id="IPR007085">
    <property type="entry name" value="DNA/pantothenate-metab_flavo_C"/>
</dbReference>
<accession>A0A844CVK3</accession>
<comment type="similarity">
    <text evidence="3 4">In the N-terminal section; belongs to the HFCD (homo-oligomeric flavin containing Cys decarboxylase) superfamily.</text>
</comment>
<feature type="binding site" evidence="3">
    <location>
        <position position="337"/>
    </location>
    <ligand>
        <name>CTP</name>
        <dbReference type="ChEBI" id="CHEBI:37563"/>
    </ligand>
</feature>
<dbReference type="PANTHER" id="PTHR14359:SF6">
    <property type="entry name" value="PHOSPHOPANTOTHENOYLCYSTEINE DECARBOXYLASE"/>
    <property type="match status" value="1"/>
</dbReference>
<dbReference type="InterPro" id="IPR035929">
    <property type="entry name" value="CoaB-like_sf"/>
</dbReference>
<keyword evidence="3 4" id="KW-0285">Flavoprotein</keyword>
<name>A0A844CVK3_9RHOB</name>
<dbReference type="EC" id="4.1.1.36" evidence="3"/>
<keyword evidence="3 4" id="KW-0436">Ligase</keyword>
<dbReference type="RefSeq" id="WP_154150281.1">
    <property type="nucleotide sequence ID" value="NZ_SZWE01000001.1"/>
</dbReference>
<dbReference type="UniPathway" id="UPA00241">
    <property type="reaction ID" value="UER00353"/>
</dbReference>
<dbReference type="OrthoDB" id="9802554at2"/>
<feature type="domain" description="DNA/pantothenate metabolism flavoprotein C-terminal" evidence="6">
    <location>
        <begin position="184"/>
        <end position="394"/>
    </location>
</feature>
<feature type="region of interest" description="Phosphopantothenoylcysteine decarboxylase" evidence="3">
    <location>
        <begin position="1"/>
        <end position="188"/>
    </location>
</feature>
<dbReference type="InterPro" id="IPR036551">
    <property type="entry name" value="Flavin_trans-like"/>
</dbReference>
<dbReference type="NCBIfam" id="TIGR00521">
    <property type="entry name" value="coaBC_dfp"/>
    <property type="match status" value="1"/>
</dbReference>
<dbReference type="GO" id="GO:0010181">
    <property type="term" value="F:FMN binding"/>
    <property type="evidence" value="ECO:0007669"/>
    <property type="project" value="UniProtKB-UniRule"/>
</dbReference>
<organism evidence="7 8">
    <name type="scientific">Roseovarius bejariae</name>
    <dbReference type="NCBI Taxonomy" id="2576383"/>
    <lineage>
        <taxon>Bacteria</taxon>
        <taxon>Pseudomonadati</taxon>
        <taxon>Pseudomonadota</taxon>
        <taxon>Alphaproteobacteria</taxon>
        <taxon>Rhodobacterales</taxon>
        <taxon>Roseobacteraceae</taxon>
        <taxon>Roseovarius</taxon>
    </lineage>
</organism>
<dbReference type="GO" id="GO:0015937">
    <property type="term" value="P:coenzyme A biosynthetic process"/>
    <property type="evidence" value="ECO:0007669"/>
    <property type="project" value="UniProtKB-UniRule"/>
</dbReference>
<reference evidence="7 8" key="1">
    <citation type="submission" date="2019-05" db="EMBL/GenBank/DDBJ databases">
        <title>Roseovarius bejariae sp. nov., a moderately halophylic bacterium isolated from a saline soil in Rambla Salada (Murcia).</title>
        <authorList>
            <person name="Castro D.J."/>
            <person name="Gomez-Altuve A."/>
            <person name="Reina J.C."/>
            <person name="Rodriguez M."/>
            <person name="Sampedro I."/>
            <person name="Llamas I."/>
            <person name="Martinez-Checa F."/>
        </authorList>
    </citation>
    <scope>NUCLEOTIDE SEQUENCE [LARGE SCALE GENOMIC DNA]</scope>
    <source>
        <strain evidence="7 8">A21</strain>
    </source>
</reference>
<feature type="domain" description="Flavoprotein" evidence="5">
    <location>
        <begin position="5"/>
        <end position="177"/>
    </location>
</feature>
<comment type="pathway">
    <text evidence="3 4">Cofactor biosynthesis; coenzyme A biosynthesis; CoA from (R)-pantothenate: step 2/5.</text>
</comment>
<comment type="function">
    <text evidence="3">Catalyzes two sequential steps in the biosynthesis of coenzyme A. In the first step cysteine is conjugated to 4'-phosphopantothenate to form 4-phosphopantothenoylcysteine. In the second step the latter compound is decarboxylated to form 4'-phosphopantotheine.</text>
</comment>
<dbReference type="Pfam" id="PF02441">
    <property type="entry name" value="Flavoprotein"/>
    <property type="match status" value="1"/>
</dbReference>
<keyword evidence="8" id="KW-1185">Reference proteome</keyword>
<dbReference type="EMBL" id="SZWE01000001">
    <property type="protein sequence ID" value="MRU15196.1"/>
    <property type="molecule type" value="Genomic_DNA"/>
</dbReference>
<dbReference type="InterPro" id="IPR005252">
    <property type="entry name" value="CoaBC"/>
</dbReference>
<dbReference type="Pfam" id="PF04127">
    <property type="entry name" value="DFP"/>
    <property type="match status" value="1"/>
</dbReference>
<dbReference type="PANTHER" id="PTHR14359">
    <property type="entry name" value="HOMO-OLIGOMERIC FLAVIN CONTAINING CYS DECARBOXYLASE FAMILY"/>
    <property type="match status" value="1"/>
</dbReference>
<keyword evidence="3" id="KW-0511">Multifunctional enzyme</keyword>
<comment type="caution">
    <text evidence="7">The sequence shown here is derived from an EMBL/GenBank/DDBJ whole genome shotgun (WGS) entry which is preliminary data.</text>
</comment>
<evidence type="ECO:0000313" key="8">
    <source>
        <dbReference type="Proteomes" id="UP000564704"/>
    </source>
</evidence>
<dbReference type="GO" id="GO:0015941">
    <property type="term" value="P:pantothenate catabolic process"/>
    <property type="evidence" value="ECO:0007669"/>
    <property type="project" value="InterPro"/>
</dbReference>
<evidence type="ECO:0000256" key="4">
    <source>
        <dbReference type="RuleBase" id="RU364078"/>
    </source>
</evidence>
<keyword evidence="3" id="KW-0460">Magnesium</keyword>
<evidence type="ECO:0000256" key="1">
    <source>
        <dbReference type="ARBA" id="ARBA00022793"/>
    </source>
</evidence>
<comment type="caution">
    <text evidence="3">Lacks conserved residue(s) required for the propagation of feature annotation.</text>
</comment>
<evidence type="ECO:0000256" key="3">
    <source>
        <dbReference type="HAMAP-Rule" id="MF_02225"/>
    </source>
</evidence>
<dbReference type="EC" id="6.3.2.5" evidence="3"/>
<keyword evidence="3" id="KW-0479">Metal-binding</keyword>
<feature type="binding site" evidence="3">
    <location>
        <position position="341"/>
    </location>
    <ligand>
        <name>CTP</name>
        <dbReference type="ChEBI" id="CHEBI:37563"/>
    </ligand>
</feature>
<feature type="binding site" evidence="3">
    <location>
        <position position="286"/>
    </location>
    <ligand>
        <name>CTP</name>
        <dbReference type="ChEBI" id="CHEBI:37563"/>
    </ligand>
</feature>
<comment type="similarity">
    <text evidence="3 4">In the C-terminal section; belongs to the PPC synthetase family.</text>
</comment>
<dbReference type="SUPFAM" id="SSF52507">
    <property type="entry name" value="Homo-oligomeric flavin-containing Cys decarboxylases, HFCD"/>
    <property type="match status" value="1"/>
</dbReference>
<dbReference type="SUPFAM" id="SSF102645">
    <property type="entry name" value="CoaB-like"/>
    <property type="match status" value="1"/>
</dbReference>
<feature type="active site" description="Proton donor" evidence="3">
    <location>
        <position position="157"/>
    </location>
</feature>
<dbReference type="InterPro" id="IPR003382">
    <property type="entry name" value="Flavoprotein"/>
</dbReference>
<evidence type="ECO:0000313" key="7">
    <source>
        <dbReference type="EMBL" id="MRU15196.1"/>
    </source>
</evidence>
<feature type="region of interest" description="Phosphopantothenate--cysteine ligase" evidence="3">
    <location>
        <begin position="189"/>
        <end position="397"/>
    </location>
</feature>
<keyword evidence="1 3" id="KW-0210">Decarboxylase</keyword>
<comment type="pathway">
    <text evidence="3 4">Cofactor biosynthesis; coenzyme A biosynthesis; CoA from (R)-pantothenate: step 3/5.</text>
</comment>
<dbReference type="GO" id="GO:0046872">
    <property type="term" value="F:metal ion binding"/>
    <property type="evidence" value="ECO:0007669"/>
    <property type="project" value="UniProtKB-KW"/>
</dbReference>
<proteinExistence type="inferred from homology"/>
<gene>
    <name evidence="3 7" type="primary">coaBC</name>
    <name evidence="7" type="ORF">FDP25_07105</name>
</gene>
<dbReference type="GO" id="GO:0004632">
    <property type="term" value="F:phosphopantothenate--cysteine ligase activity"/>
    <property type="evidence" value="ECO:0007669"/>
    <property type="project" value="UniProtKB-UniRule"/>
</dbReference>
<evidence type="ECO:0000259" key="6">
    <source>
        <dbReference type="Pfam" id="PF04127"/>
    </source>
</evidence>
<evidence type="ECO:0000256" key="2">
    <source>
        <dbReference type="ARBA" id="ARBA00023239"/>
    </source>
</evidence>
<dbReference type="HAMAP" id="MF_02225">
    <property type="entry name" value="CoaBC"/>
    <property type="match status" value="1"/>
</dbReference>
<dbReference type="Gene3D" id="3.40.50.1950">
    <property type="entry name" value="Flavin prenyltransferase-like"/>
    <property type="match status" value="1"/>
</dbReference>
<dbReference type="GO" id="GO:0004633">
    <property type="term" value="F:phosphopantothenoylcysteine decarboxylase activity"/>
    <property type="evidence" value="ECO:0007669"/>
    <property type="project" value="UniProtKB-UniRule"/>
</dbReference>